<dbReference type="InterPro" id="IPR035906">
    <property type="entry name" value="MetI-like_sf"/>
</dbReference>
<proteinExistence type="inferred from homology"/>
<dbReference type="PANTHER" id="PTHR43632">
    <property type="entry name" value="PERMEASE COMPONENT OF TUNGSTATE ABC TRANSPORTER"/>
    <property type="match status" value="1"/>
</dbReference>
<evidence type="ECO:0000259" key="6">
    <source>
        <dbReference type="PROSITE" id="PS50928"/>
    </source>
</evidence>
<dbReference type="PANTHER" id="PTHR43632:SF1">
    <property type="entry name" value="PERMEASE COMPONENT OF TUNGSTATE ABC TRANSPORTER"/>
    <property type="match status" value="1"/>
</dbReference>
<dbReference type="EMBL" id="FZNN01000008">
    <property type="protein sequence ID" value="SNR52065.1"/>
    <property type="molecule type" value="Genomic_DNA"/>
</dbReference>
<dbReference type="GO" id="GO:0005886">
    <property type="term" value="C:plasma membrane"/>
    <property type="evidence" value="ECO:0007669"/>
    <property type="project" value="UniProtKB-SubCell"/>
</dbReference>
<dbReference type="CDD" id="cd06261">
    <property type="entry name" value="TM_PBP2"/>
    <property type="match status" value="1"/>
</dbReference>
<evidence type="ECO:0000256" key="4">
    <source>
        <dbReference type="ARBA" id="ARBA00023136"/>
    </source>
</evidence>
<feature type="transmembrane region" description="Helical" evidence="5">
    <location>
        <begin position="103"/>
        <end position="124"/>
    </location>
</feature>
<accession>A0A238WZH4</accession>
<feature type="domain" description="ABC transmembrane type-1" evidence="6">
    <location>
        <begin position="32"/>
        <end position="228"/>
    </location>
</feature>
<keyword evidence="2 5" id="KW-0812">Transmembrane</keyword>
<dbReference type="PROSITE" id="PS50928">
    <property type="entry name" value="ABC_TM1"/>
    <property type="match status" value="1"/>
</dbReference>
<dbReference type="GO" id="GO:0055085">
    <property type="term" value="P:transmembrane transport"/>
    <property type="evidence" value="ECO:0007669"/>
    <property type="project" value="InterPro"/>
</dbReference>
<keyword evidence="3 5" id="KW-1133">Transmembrane helix</keyword>
<reference evidence="7 8" key="1">
    <citation type="submission" date="2017-06" db="EMBL/GenBank/DDBJ databases">
        <authorList>
            <person name="Kim H.J."/>
            <person name="Triplett B.A."/>
        </authorList>
    </citation>
    <scope>NUCLEOTIDE SEQUENCE [LARGE SCALE GENOMIC DNA]</scope>
    <source>
        <strain evidence="7 8">DSM 29052</strain>
    </source>
</reference>
<name>A0A238WZH4_9RHOB</name>
<evidence type="ECO:0000256" key="1">
    <source>
        <dbReference type="ARBA" id="ARBA00004651"/>
    </source>
</evidence>
<gene>
    <name evidence="7" type="ORF">SAMN06265370_108118</name>
</gene>
<sequence>MQRREILQNIGEALSLAFALVLSGDGDLYRIVALSLRVSLTATGLACLFGLPLGALLAVARFRGRNAALVLVNALMGLPPVVVGLLVYLHLSRSGPLGFLGLLYTPTAMIIAQCILITPIVAALSRQVLEDLNDEYAEQFRSLSLTRRQSMTALIWDGRFTLLTVALAGFGRAVAEVGAVIIVGGNIDHLTRVMTTAIALETSKGDLALALALGIVLMVIALGVNALVHSVRMSAVRQAYA</sequence>
<evidence type="ECO:0000256" key="5">
    <source>
        <dbReference type="RuleBase" id="RU363032"/>
    </source>
</evidence>
<keyword evidence="4 5" id="KW-0472">Membrane</keyword>
<dbReference type="InterPro" id="IPR000515">
    <property type="entry name" value="MetI-like"/>
</dbReference>
<feature type="transmembrane region" description="Helical" evidence="5">
    <location>
        <begin position="67"/>
        <end position="91"/>
    </location>
</feature>
<dbReference type="NCBIfam" id="NF038017">
    <property type="entry name" value="ABC_perm1"/>
    <property type="match status" value="1"/>
</dbReference>
<protein>
    <submittedName>
        <fullName evidence="7">Tungstate transport system permease protein</fullName>
    </submittedName>
</protein>
<dbReference type="Proteomes" id="UP000198417">
    <property type="component" value="Unassembled WGS sequence"/>
</dbReference>
<feature type="transmembrane region" description="Helical" evidence="5">
    <location>
        <begin position="160"/>
        <end position="187"/>
    </location>
</feature>
<keyword evidence="8" id="KW-1185">Reference proteome</keyword>
<feature type="transmembrane region" description="Helical" evidence="5">
    <location>
        <begin position="38"/>
        <end position="60"/>
    </location>
</feature>
<dbReference type="AlphaFoldDB" id="A0A238WZH4"/>
<dbReference type="InterPro" id="IPR049783">
    <property type="entry name" value="ABC_perm_TupB-like"/>
</dbReference>
<keyword evidence="5" id="KW-0813">Transport</keyword>
<evidence type="ECO:0000313" key="8">
    <source>
        <dbReference type="Proteomes" id="UP000198417"/>
    </source>
</evidence>
<dbReference type="SUPFAM" id="SSF161098">
    <property type="entry name" value="MetI-like"/>
    <property type="match status" value="1"/>
</dbReference>
<comment type="similarity">
    <text evidence="5">Belongs to the binding-protein-dependent transport system permease family.</text>
</comment>
<evidence type="ECO:0000313" key="7">
    <source>
        <dbReference type="EMBL" id="SNR52065.1"/>
    </source>
</evidence>
<dbReference type="Gene3D" id="1.10.3720.10">
    <property type="entry name" value="MetI-like"/>
    <property type="match status" value="1"/>
</dbReference>
<organism evidence="7 8">
    <name type="scientific">Puniceibacterium sediminis</name>
    <dbReference type="NCBI Taxonomy" id="1608407"/>
    <lineage>
        <taxon>Bacteria</taxon>
        <taxon>Pseudomonadati</taxon>
        <taxon>Pseudomonadota</taxon>
        <taxon>Alphaproteobacteria</taxon>
        <taxon>Rhodobacterales</taxon>
        <taxon>Paracoccaceae</taxon>
        <taxon>Puniceibacterium</taxon>
    </lineage>
</organism>
<feature type="transmembrane region" description="Helical" evidence="5">
    <location>
        <begin position="207"/>
        <end position="228"/>
    </location>
</feature>
<comment type="subcellular location">
    <subcellularLocation>
        <location evidence="1 5">Cell membrane</location>
        <topology evidence="1 5">Multi-pass membrane protein</topology>
    </subcellularLocation>
</comment>
<evidence type="ECO:0000256" key="2">
    <source>
        <dbReference type="ARBA" id="ARBA00022692"/>
    </source>
</evidence>
<dbReference type="Pfam" id="PF00528">
    <property type="entry name" value="BPD_transp_1"/>
    <property type="match status" value="1"/>
</dbReference>
<evidence type="ECO:0000256" key="3">
    <source>
        <dbReference type="ARBA" id="ARBA00022989"/>
    </source>
</evidence>